<dbReference type="Pfam" id="PF03588">
    <property type="entry name" value="Leu_Phe_trans"/>
    <property type="match status" value="1"/>
</dbReference>
<organism evidence="4">
    <name type="scientific">hydrothermal vent metagenome</name>
    <dbReference type="NCBI Taxonomy" id="652676"/>
    <lineage>
        <taxon>unclassified sequences</taxon>
        <taxon>metagenomes</taxon>
        <taxon>ecological metagenomes</taxon>
    </lineage>
</organism>
<dbReference type="InterPro" id="IPR016181">
    <property type="entry name" value="Acyl_CoA_acyltransferase"/>
</dbReference>
<keyword evidence="3 4" id="KW-0012">Acyltransferase</keyword>
<evidence type="ECO:0000256" key="2">
    <source>
        <dbReference type="ARBA" id="ARBA00022679"/>
    </source>
</evidence>
<protein>
    <submittedName>
        <fullName evidence="4">Leucyl/phenylalanyl-tRNA--protein transferase</fullName>
        <ecNumber evidence="4">2.3.2.6</ecNumber>
    </submittedName>
</protein>
<dbReference type="GO" id="GO:0030163">
    <property type="term" value="P:protein catabolic process"/>
    <property type="evidence" value="ECO:0007669"/>
    <property type="project" value="InterPro"/>
</dbReference>
<dbReference type="InterPro" id="IPR042203">
    <property type="entry name" value="Leu/Phe-tRNA_Trfase_C"/>
</dbReference>
<sequence>MENVQLGIYNLSYDDVNSFAYLQEHIYPNMYKNYYWSNEFCAYYYIAQAKAGFIAVTDTYEGEEFLLPEIQFRYALLDFKDLHISKKVSKRIQKDQLHIVIDNNIEEIAQQINASYKNSWLSEKYCQMLRATEGIDRNFKVITVYIEVQGDIVAGEIGYIIGKSYTSLSGFSSKLKVHRNCGTAQLVLLAQYLQEQGFAFWNLGQPYMDYKLALGAKVYDRKVFLQRWFGAIEEVL</sequence>
<dbReference type="GO" id="GO:0008914">
    <property type="term" value="F:leucyl-tRNA--protein transferase activity"/>
    <property type="evidence" value="ECO:0007669"/>
    <property type="project" value="UniProtKB-EC"/>
</dbReference>
<evidence type="ECO:0000256" key="1">
    <source>
        <dbReference type="ARBA" id="ARBA00022490"/>
    </source>
</evidence>
<dbReference type="Gene3D" id="3.40.630.70">
    <property type="entry name" value="Leucyl/phenylalanyl-tRNA-protein transferase, C-terminal domain"/>
    <property type="match status" value="1"/>
</dbReference>
<dbReference type="AlphaFoldDB" id="A0A1W1CM99"/>
<gene>
    <name evidence="4" type="ORF">MNB_SV-3-1176</name>
</gene>
<evidence type="ECO:0000313" key="4">
    <source>
        <dbReference type="EMBL" id="SFV66894.1"/>
    </source>
</evidence>
<proteinExistence type="predicted"/>
<dbReference type="PANTHER" id="PTHR30098">
    <property type="entry name" value="LEUCYL/PHENYLALANYL-TRNA--PROTEIN TRANSFERASE"/>
    <property type="match status" value="1"/>
</dbReference>
<keyword evidence="2 4" id="KW-0808">Transferase</keyword>
<dbReference type="EC" id="2.3.2.6" evidence="4"/>
<keyword evidence="1" id="KW-0963">Cytoplasm</keyword>
<dbReference type="PANTHER" id="PTHR30098:SF2">
    <property type="entry name" value="LEUCYL_PHENYLALANYL-TRNA--PROTEIN TRANSFERASE"/>
    <property type="match status" value="1"/>
</dbReference>
<accession>A0A1W1CM99</accession>
<reference evidence="4" key="1">
    <citation type="submission" date="2016-10" db="EMBL/GenBank/DDBJ databases">
        <authorList>
            <person name="de Groot N.N."/>
        </authorList>
    </citation>
    <scope>NUCLEOTIDE SEQUENCE</scope>
</reference>
<dbReference type="GO" id="GO:0005737">
    <property type="term" value="C:cytoplasm"/>
    <property type="evidence" value="ECO:0007669"/>
    <property type="project" value="TreeGrafter"/>
</dbReference>
<dbReference type="SUPFAM" id="SSF55729">
    <property type="entry name" value="Acyl-CoA N-acyltransferases (Nat)"/>
    <property type="match status" value="1"/>
</dbReference>
<dbReference type="EMBL" id="FPHI01000030">
    <property type="protein sequence ID" value="SFV66894.1"/>
    <property type="molecule type" value="Genomic_DNA"/>
</dbReference>
<evidence type="ECO:0000256" key="3">
    <source>
        <dbReference type="ARBA" id="ARBA00023315"/>
    </source>
</evidence>
<name>A0A1W1CM99_9ZZZZ</name>
<dbReference type="InterPro" id="IPR004616">
    <property type="entry name" value="Leu/Phe-tRNA_Trfase"/>
</dbReference>